<evidence type="ECO:0000259" key="18">
    <source>
        <dbReference type="PROSITE" id="PS50011"/>
    </source>
</evidence>
<keyword evidence="2 16" id="KW-0597">Phosphoprotein</keyword>
<dbReference type="GO" id="GO:0043235">
    <property type="term" value="C:receptor complex"/>
    <property type="evidence" value="ECO:0007669"/>
    <property type="project" value="TreeGrafter"/>
</dbReference>
<evidence type="ECO:0000256" key="14">
    <source>
        <dbReference type="ARBA" id="ARBA00051243"/>
    </source>
</evidence>
<dbReference type="FunFam" id="2.60.40.10:FF:001024">
    <property type="entry name" value="Tyrosine-protein kinase receptor"/>
    <property type="match status" value="1"/>
</dbReference>
<dbReference type="Pfam" id="PF00041">
    <property type="entry name" value="fn3"/>
    <property type="match status" value="3"/>
</dbReference>
<dbReference type="InterPro" id="IPR008266">
    <property type="entry name" value="Tyr_kinase_AS"/>
</dbReference>
<evidence type="ECO:0000256" key="5">
    <source>
        <dbReference type="ARBA" id="ARBA00022737"/>
    </source>
</evidence>
<dbReference type="GO" id="GO:0005886">
    <property type="term" value="C:plasma membrane"/>
    <property type="evidence" value="ECO:0007669"/>
    <property type="project" value="TreeGrafter"/>
</dbReference>
<evidence type="ECO:0000256" key="17">
    <source>
        <dbReference type="SAM" id="MobiDB-lite"/>
    </source>
</evidence>
<dbReference type="FunFam" id="1.10.510.10:FF:000341">
    <property type="entry name" value="Tyrosine-protein kinase receptor"/>
    <property type="match status" value="1"/>
</dbReference>
<dbReference type="GO" id="GO:0004714">
    <property type="term" value="F:transmembrane receptor protein tyrosine kinase activity"/>
    <property type="evidence" value="ECO:0007669"/>
    <property type="project" value="UniProtKB-EC"/>
</dbReference>
<evidence type="ECO:0000256" key="7">
    <source>
        <dbReference type="ARBA" id="ARBA00022777"/>
    </source>
</evidence>
<dbReference type="PANTHER" id="PTHR24416">
    <property type="entry name" value="TYROSINE-PROTEIN KINASE RECEPTOR"/>
    <property type="match status" value="1"/>
</dbReference>
<dbReference type="Gene3D" id="1.10.510.10">
    <property type="entry name" value="Transferase(Phosphotransferase) domain 1"/>
    <property type="match status" value="1"/>
</dbReference>
<reference evidence="20" key="1">
    <citation type="submission" date="2025-08" db="UniProtKB">
        <authorList>
            <consortium name="Ensembl"/>
        </authorList>
    </citation>
    <scope>IDENTIFICATION</scope>
</reference>
<evidence type="ECO:0000256" key="16">
    <source>
        <dbReference type="RuleBase" id="RU000312"/>
    </source>
</evidence>
<dbReference type="InterPro" id="IPR020635">
    <property type="entry name" value="Tyr_kinase_cat_dom"/>
</dbReference>
<comment type="catalytic activity">
    <reaction evidence="14 16">
        <text>L-tyrosyl-[protein] + ATP = O-phospho-L-tyrosyl-[protein] + ADP + H(+)</text>
        <dbReference type="Rhea" id="RHEA:10596"/>
        <dbReference type="Rhea" id="RHEA-COMP:10136"/>
        <dbReference type="Rhea" id="RHEA-COMP:20101"/>
        <dbReference type="ChEBI" id="CHEBI:15378"/>
        <dbReference type="ChEBI" id="CHEBI:30616"/>
        <dbReference type="ChEBI" id="CHEBI:46858"/>
        <dbReference type="ChEBI" id="CHEBI:61978"/>
        <dbReference type="ChEBI" id="CHEBI:456216"/>
        <dbReference type="EC" id="2.7.10.1"/>
    </reaction>
</comment>
<feature type="domain" description="Fibronectin type-III" evidence="19">
    <location>
        <begin position="115"/>
        <end position="206"/>
    </location>
</feature>
<keyword evidence="3" id="KW-0808">Transferase</keyword>
<evidence type="ECO:0000256" key="10">
    <source>
        <dbReference type="ARBA" id="ARBA00023136"/>
    </source>
</evidence>
<dbReference type="Proteomes" id="UP000694521">
    <property type="component" value="Unplaced"/>
</dbReference>
<dbReference type="PROSITE" id="PS50853">
    <property type="entry name" value="FN3"/>
    <property type="match status" value="6"/>
</dbReference>
<keyword evidence="21" id="KW-1185">Reference proteome</keyword>
<dbReference type="InterPro" id="IPR011042">
    <property type="entry name" value="6-blade_b-propeller_TolB-like"/>
</dbReference>
<dbReference type="InterPro" id="IPR002011">
    <property type="entry name" value="Tyr_kinase_rcpt_2_CS"/>
</dbReference>
<dbReference type="InterPro" id="IPR013783">
    <property type="entry name" value="Ig-like_fold"/>
</dbReference>
<comment type="subcellular location">
    <subcellularLocation>
        <location evidence="1">Membrane</location>
        <topology evidence="1">Single-pass type I membrane protein</topology>
    </subcellularLocation>
</comment>
<keyword evidence="7" id="KW-0418">Kinase</keyword>
<dbReference type="FunFam" id="2.120.10.30:FF:000042">
    <property type="entry name" value="Tyrosine-protein kinase receptor"/>
    <property type="match status" value="1"/>
</dbReference>
<evidence type="ECO:0000256" key="2">
    <source>
        <dbReference type="ARBA" id="ARBA00022553"/>
    </source>
</evidence>
<dbReference type="InterPro" id="IPR036116">
    <property type="entry name" value="FN3_sf"/>
</dbReference>
<accession>A0A8B9EGK7</accession>
<gene>
    <name evidence="20" type="primary">ROS1</name>
</gene>
<proteinExistence type="inferred from homology"/>
<dbReference type="Gene3D" id="2.60.40.10">
    <property type="entry name" value="Immunoglobulins"/>
    <property type="match status" value="7"/>
</dbReference>
<feature type="region of interest" description="Disordered" evidence="17">
    <location>
        <begin position="1666"/>
        <end position="1686"/>
    </location>
</feature>
<keyword evidence="5" id="KW-0677">Repeat</keyword>
<dbReference type="EC" id="2.7.10.1" evidence="16"/>
<dbReference type="PROSITE" id="PS00109">
    <property type="entry name" value="PROTEIN_KINASE_TYR"/>
    <property type="match status" value="1"/>
</dbReference>
<dbReference type="InterPro" id="IPR017441">
    <property type="entry name" value="Protein_kinase_ATP_BS"/>
</dbReference>
<evidence type="ECO:0000256" key="9">
    <source>
        <dbReference type="ARBA" id="ARBA00022989"/>
    </source>
</evidence>
<dbReference type="Pfam" id="PF07714">
    <property type="entry name" value="PK_Tyr_Ser-Thr"/>
    <property type="match status" value="1"/>
</dbReference>
<dbReference type="PROSITE" id="PS00239">
    <property type="entry name" value="RECEPTOR_TYR_KIN_II"/>
    <property type="match status" value="1"/>
</dbReference>
<dbReference type="GO" id="GO:0005524">
    <property type="term" value="F:ATP binding"/>
    <property type="evidence" value="ECO:0007669"/>
    <property type="project" value="UniProtKB-UniRule"/>
</dbReference>
<dbReference type="CDD" id="cd05044">
    <property type="entry name" value="PTKc_c-ros"/>
    <property type="match status" value="1"/>
</dbReference>
<feature type="binding site" evidence="15">
    <location>
        <position position="1885"/>
    </location>
    <ligand>
        <name>ATP</name>
        <dbReference type="ChEBI" id="CHEBI:30616"/>
    </ligand>
</feature>
<dbReference type="GO" id="GO:0007169">
    <property type="term" value="P:cell surface receptor protein tyrosine kinase signaling pathway"/>
    <property type="evidence" value="ECO:0007669"/>
    <property type="project" value="InterPro"/>
</dbReference>
<dbReference type="FunFam" id="2.60.40.10:FF:000882">
    <property type="entry name" value="Tyrosine-protein kinase receptor"/>
    <property type="match status" value="1"/>
</dbReference>
<organism evidence="20 21">
    <name type="scientific">Anser cygnoides</name>
    <name type="common">Swan goose</name>
    <dbReference type="NCBI Taxonomy" id="8845"/>
    <lineage>
        <taxon>Eukaryota</taxon>
        <taxon>Metazoa</taxon>
        <taxon>Chordata</taxon>
        <taxon>Craniata</taxon>
        <taxon>Vertebrata</taxon>
        <taxon>Euteleostomi</taxon>
        <taxon>Archelosauria</taxon>
        <taxon>Archosauria</taxon>
        <taxon>Dinosauria</taxon>
        <taxon>Saurischia</taxon>
        <taxon>Theropoda</taxon>
        <taxon>Coelurosauria</taxon>
        <taxon>Aves</taxon>
        <taxon>Neognathae</taxon>
        <taxon>Galloanserae</taxon>
        <taxon>Anseriformes</taxon>
        <taxon>Anatidae</taxon>
        <taxon>Anserinae</taxon>
        <taxon>Anser</taxon>
    </lineage>
</organism>
<evidence type="ECO:0000256" key="13">
    <source>
        <dbReference type="ARBA" id="ARBA00023180"/>
    </source>
</evidence>
<evidence type="ECO:0000256" key="4">
    <source>
        <dbReference type="ARBA" id="ARBA00022692"/>
    </source>
</evidence>
<evidence type="ECO:0000256" key="3">
    <source>
        <dbReference type="ARBA" id="ARBA00022679"/>
    </source>
</evidence>
<dbReference type="PANTHER" id="PTHR24416:SF527">
    <property type="entry name" value="PROTO-ONCOGENE TYROSINE-PROTEIN KINASE ROS"/>
    <property type="match status" value="1"/>
</dbReference>
<evidence type="ECO:0000259" key="19">
    <source>
        <dbReference type="PROSITE" id="PS50853"/>
    </source>
</evidence>
<name>A0A8B9EGK7_ANSCY</name>
<dbReference type="Gene3D" id="3.30.200.20">
    <property type="entry name" value="Phosphorylase Kinase, domain 1"/>
    <property type="match status" value="1"/>
</dbReference>
<evidence type="ECO:0000256" key="1">
    <source>
        <dbReference type="ARBA" id="ARBA00004479"/>
    </source>
</evidence>
<dbReference type="SMART" id="SM00060">
    <property type="entry name" value="FN3"/>
    <property type="match status" value="8"/>
</dbReference>
<dbReference type="PROSITE" id="PS00107">
    <property type="entry name" value="PROTEIN_KINASE_ATP"/>
    <property type="match status" value="1"/>
</dbReference>
<keyword evidence="10" id="KW-0472">Membrane</keyword>
<feature type="domain" description="Fibronectin type-III" evidence="19">
    <location>
        <begin position="22"/>
        <end position="114"/>
    </location>
</feature>
<dbReference type="GO" id="GO:0032006">
    <property type="term" value="P:regulation of TOR signaling"/>
    <property type="evidence" value="ECO:0007669"/>
    <property type="project" value="TreeGrafter"/>
</dbReference>
<evidence type="ECO:0000256" key="12">
    <source>
        <dbReference type="ARBA" id="ARBA00023170"/>
    </source>
</evidence>
<comment type="similarity">
    <text evidence="16">Belongs to the protein kinase superfamily. Tyr protein kinase family. Insulin receptor subfamily.</text>
</comment>
<evidence type="ECO:0000313" key="21">
    <source>
        <dbReference type="Proteomes" id="UP000694521"/>
    </source>
</evidence>
<reference evidence="20" key="2">
    <citation type="submission" date="2025-09" db="UniProtKB">
        <authorList>
            <consortium name="Ensembl"/>
        </authorList>
    </citation>
    <scope>IDENTIFICATION</scope>
</reference>
<dbReference type="CDD" id="cd00063">
    <property type="entry name" value="FN3"/>
    <property type="match status" value="7"/>
</dbReference>
<dbReference type="Ensembl" id="ENSACDT00005023068.1">
    <property type="protein sequence ID" value="ENSACDP00005019268.1"/>
    <property type="gene ID" value="ENSACDG00005013936.1"/>
</dbReference>
<dbReference type="InterPro" id="IPR050122">
    <property type="entry name" value="RTK"/>
</dbReference>
<evidence type="ECO:0000256" key="8">
    <source>
        <dbReference type="ARBA" id="ARBA00022840"/>
    </source>
</evidence>
<dbReference type="SUPFAM" id="SSF63825">
    <property type="entry name" value="YWTD domain"/>
    <property type="match status" value="3"/>
</dbReference>
<dbReference type="InterPro" id="IPR000033">
    <property type="entry name" value="LDLR_classB_rpt"/>
</dbReference>
<feature type="domain" description="Fibronectin type-III" evidence="19">
    <location>
        <begin position="1475"/>
        <end position="1576"/>
    </location>
</feature>
<keyword evidence="6 15" id="KW-0547">Nucleotide-binding</keyword>
<protein>
    <recommendedName>
        <fullName evidence="16">Tyrosine-protein kinase receptor</fullName>
        <ecNumber evidence="16">2.7.10.1</ecNumber>
    </recommendedName>
</protein>
<dbReference type="InterPro" id="IPR000719">
    <property type="entry name" value="Prot_kinase_dom"/>
</dbReference>
<feature type="domain" description="Fibronectin type-III" evidence="19">
    <location>
        <begin position="950"/>
        <end position="1057"/>
    </location>
</feature>
<dbReference type="PRINTS" id="PR00109">
    <property type="entry name" value="TYRKINASE"/>
</dbReference>
<dbReference type="FunFam" id="2.60.40.10:FF:001018">
    <property type="entry name" value="Tyrosine-protein kinase receptor"/>
    <property type="match status" value="1"/>
</dbReference>
<feature type="domain" description="Fibronectin type-III" evidence="19">
    <location>
        <begin position="1669"/>
        <end position="1769"/>
    </location>
</feature>
<dbReference type="InterPro" id="IPR001245">
    <property type="entry name" value="Ser-Thr/Tyr_kinase_cat_dom"/>
</dbReference>
<dbReference type="SMART" id="SM00135">
    <property type="entry name" value="LY"/>
    <property type="match status" value="6"/>
</dbReference>
<feature type="domain" description="Fibronectin type-III" evidence="19">
    <location>
        <begin position="484"/>
        <end position="584"/>
    </location>
</feature>
<dbReference type="FunFam" id="2.120.10.30:FF:000044">
    <property type="entry name" value="Tyrosine-protein kinase receptor"/>
    <property type="match status" value="1"/>
</dbReference>
<evidence type="ECO:0000313" key="20">
    <source>
        <dbReference type="Ensembl" id="ENSACDP00005019268.1"/>
    </source>
</evidence>
<keyword evidence="11" id="KW-0829">Tyrosine-protein kinase</keyword>
<keyword evidence="12 16" id="KW-0675">Receptor</keyword>
<dbReference type="SUPFAM" id="SSF49265">
    <property type="entry name" value="Fibronectin type III"/>
    <property type="match status" value="5"/>
</dbReference>
<feature type="domain" description="Protein kinase" evidence="18">
    <location>
        <begin position="1850"/>
        <end position="2128"/>
    </location>
</feature>
<evidence type="ECO:0000256" key="6">
    <source>
        <dbReference type="ARBA" id="ARBA00022741"/>
    </source>
</evidence>
<dbReference type="FunFam" id="3.30.200.20:FF:000301">
    <property type="entry name" value="Tyrosine-protein kinase receptor"/>
    <property type="match status" value="1"/>
</dbReference>
<dbReference type="InterPro" id="IPR011009">
    <property type="entry name" value="Kinase-like_dom_sf"/>
</dbReference>
<keyword evidence="9" id="KW-1133">Transmembrane helix</keyword>
<sequence>MNTISCKFGCSRAEDAYEYLNNPGAPFASTIGSHNVTLGWKPANISEVKYIIQWKFSQLPGDWRYTEVVSETSYTVKDLQAFTEYVFRVVWIITSQLQLHSPPSPSYRTHAFGAPTTAPIIKDIQSSSPNTVEVSWSPPLFPNGLIIGYNLLLTSENHKLLRASRGHSFQFYSTFPNSTYRFSIVAVNEAGAGPPAEANITTPESKVKEKAKWLFLSRNQSLRKRYMEHFVEAAQCLQNGIIHHNITGISVNVYQQVVYFSEGNSIWVKGAADMSDTSDITLFYAGWGNITSISVDWLFQRIYFVMNEKVIHVCHLENCTAAEDITPLYVTSPRKVVADPYNGYIFCLLEDGIYRANLPHFPDAASAASLVVKSSALRDFVINFQSKRLIFFNKTEQTFVSGFLDGSEFHMLRSHVTLDDMESFVYEDNMFTVTDGRAVFQEEVSLDGKSSFNEYVMDCSLDCPEYFGFGNLLFYGVSTQPFPLPTPPRFVTVLFGLHQAVISWRSPEHPIGTSPSAWQNWTYDVKVSSQNPSMEEQVVSNISDTRFVVKDLASFTAYEMSVRAVSPAGEGPWSESFRGMTLEGAEEEAYILAVGAEGLWRQWLDSYGPGEFLSPDIRNISDLDWYNDTLYWSNSMGKIQTWSLNKRESTAENPYISDIRNARMLAFDWLGQCLYWAGKIYRKSLLGGHMDVVVHVVYLVKDLVVDSVNGYLYWATMYSVESARLNGEEYLLLQEQLQFSGKQMVGLALDLSHGFLYWLVQDTCCFHTCFHSCGNVIVTEFATWSISETSQSTLEYYSGRLFWINNLQFITTQEVNQSISIPFSEPAKFAAFTLVHTSLKPLPGNFSFTPKVIPNSIPESSFRIKGNSSSFHIIWSASTNVEWGTVFYCVGSKALQVRIFIQSLHITYVYYFDWLEPFALFDFSVTPYTYWGKAPTTSVFLRAPEEVPSAPTNPRIYVLHNNLHEGEEKVHVEFRWNKPERDNGVLTHFRVYYQLLCQNDTADTLMEWNVSNVKPNVLLFSLTDVLPHLTVRFQVQAFTSVGPGPLSDIAQRNSSDLFPVPTLITVSANKLFLTDIDNNHTIWELLAKTNIKDICYTANDDTMYYILEDSLFLLNIQTTSFFKDAFLRNVTAITVDWIARRLFVALKTSWNETQIFAIDLELKKKSLQALNIQLGNHNSTVSSLLSYPLLSRLYWMEELDYGSRMFYYNTLNNTVQHILGYISVEEQMRNYCSCNVTEAELGRPMSIDVSDSKNPQLLFIRGRDEIWASDVDGCHCWRVTRIPNFQGLNKKIGSLTVDKQFLYWSIETKKYTEIYLANKETTRLSLQMKANHELKILAYSTALQSYPDKCCLIPLLDTEKPSILDTTNTSLTLSLPSVTPQQLCPGISQPTPTYLVFLREMTNNTRNSSYHLSTLQQKTLEFQGPIDVIDNLQPFSSYVIQVAVKNYYSDHEELAMGKETIGKTLYGVRPKQNKAVDSIKAVVLSDTTIDLSWREPLKPNGPLESIRYQISVNFLSPVPATPLRKSEFPNGTLAWSVSGLQSGTNNLFKVLAFHPNENWFSESVPVTAKTFETPPAPVNIFPRNTSFQLEWQAPLHVNGTSFWFELRKVKILLSFFFSHTTCSTAGLIYTCNLTGTLPSTNYLVRVTVVYVTGVKSTSSSTIFKTTAGVPSKPGTPKRAENTKNSVQWEKAEDNGSNLTYYILESRKQTDATNQMKSLWVVVYNGSCASICTWKAKNLEGTFQFRAAAANMLGLGEYSDTSKDIVLGKGMSCTFLFYLVVFLSVPVWYQRRKSRKPSLIGQIVLVKEDKELAQLRGMAEAVGLSNACYAVSTLPSQAEIESLPAFPRDKLNLHKLLGSGAFGEVYQGTAVDILADGSGETKVAVKTLKKGATDQEKSEFLKEAHLMSKFDHPHILKLLGVCLLNEPQYLILELMEGGDLLSYLRGARKQKVGSLLTVTDLLDICLDICKGCVYLEKMRFIHRDLAARNCLVSEKDYESCSRVVKIGDFGLARDIYKNDYYRKRGEGLLPVRWMAPESLVDGVFTNRSDVWSFGVLMWETLTLGQQPYPGLSNMEVLHHVRSGGRLESPSNCPDDLCDLITRCWAQEPHNRPTFFYIQDKLQEIRHSPLCFNHCLGDKEAATGVTNQAFEGKSGILSTTLMETRDQEGLNYLVVVKDSNQDQGSINSEELKSSTEDDVSQRKYSALYRILNYDSLKFSGKTNPSSL</sequence>
<dbReference type="Gene3D" id="2.120.10.30">
    <property type="entry name" value="TolB, C-terminal domain"/>
    <property type="match status" value="3"/>
</dbReference>
<evidence type="ECO:0000256" key="11">
    <source>
        <dbReference type="ARBA" id="ARBA00023137"/>
    </source>
</evidence>
<keyword evidence="8 15" id="KW-0067">ATP-binding</keyword>
<dbReference type="FunFam" id="2.60.40.10:FF:000984">
    <property type="entry name" value="Tyrosine-protein kinase receptor"/>
    <property type="match status" value="1"/>
</dbReference>
<evidence type="ECO:0000256" key="15">
    <source>
        <dbReference type="PROSITE-ProRule" id="PRU10141"/>
    </source>
</evidence>
<dbReference type="PROSITE" id="PS50011">
    <property type="entry name" value="PROTEIN_KINASE_DOM"/>
    <property type="match status" value="1"/>
</dbReference>
<keyword evidence="4 16" id="KW-0812">Transmembrane</keyword>
<dbReference type="InterPro" id="IPR003961">
    <property type="entry name" value="FN3_dom"/>
</dbReference>
<dbReference type="SUPFAM" id="SSF56112">
    <property type="entry name" value="Protein kinase-like (PK-like)"/>
    <property type="match status" value="1"/>
</dbReference>
<dbReference type="SMART" id="SM00219">
    <property type="entry name" value="TyrKc"/>
    <property type="match status" value="1"/>
</dbReference>
<keyword evidence="13" id="KW-0325">Glycoprotein</keyword>